<dbReference type="EMBL" id="JARQZJ010000077">
    <property type="protein sequence ID" value="KAK9882554.1"/>
    <property type="molecule type" value="Genomic_DNA"/>
</dbReference>
<keyword evidence="2" id="KW-1185">Reference proteome</keyword>
<evidence type="ECO:0000313" key="1">
    <source>
        <dbReference type="EMBL" id="KAK9882554.1"/>
    </source>
</evidence>
<protein>
    <submittedName>
        <fullName evidence="1">Uncharacterized protein</fullName>
    </submittedName>
</protein>
<dbReference type="AlphaFoldDB" id="A0AAW1USP6"/>
<name>A0AAW1USP6_9CUCU</name>
<evidence type="ECO:0000313" key="2">
    <source>
        <dbReference type="Proteomes" id="UP001431783"/>
    </source>
</evidence>
<gene>
    <name evidence="1" type="ORF">WA026_021902</name>
</gene>
<proteinExistence type="predicted"/>
<dbReference type="Proteomes" id="UP001431783">
    <property type="component" value="Unassembled WGS sequence"/>
</dbReference>
<accession>A0AAW1USP6</accession>
<reference evidence="1 2" key="1">
    <citation type="submission" date="2023-03" db="EMBL/GenBank/DDBJ databases">
        <title>Genome insight into feeding habits of ladybird beetles.</title>
        <authorList>
            <person name="Li H.-S."/>
            <person name="Huang Y.-H."/>
            <person name="Pang H."/>
        </authorList>
    </citation>
    <scope>NUCLEOTIDE SEQUENCE [LARGE SCALE GENOMIC DNA]</scope>
    <source>
        <strain evidence="1">SYSU_2023b</strain>
        <tissue evidence="1">Whole body</tissue>
    </source>
</reference>
<organism evidence="1 2">
    <name type="scientific">Henosepilachna vigintioctopunctata</name>
    <dbReference type="NCBI Taxonomy" id="420089"/>
    <lineage>
        <taxon>Eukaryota</taxon>
        <taxon>Metazoa</taxon>
        <taxon>Ecdysozoa</taxon>
        <taxon>Arthropoda</taxon>
        <taxon>Hexapoda</taxon>
        <taxon>Insecta</taxon>
        <taxon>Pterygota</taxon>
        <taxon>Neoptera</taxon>
        <taxon>Endopterygota</taxon>
        <taxon>Coleoptera</taxon>
        <taxon>Polyphaga</taxon>
        <taxon>Cucujiformia</taxon>
        <taxon>Coccinelloidea</taxon>
        <taxon>Coccinellidae</taxon>
        <taxon>Epilachninae</taxon>
        <taxon>Epilachnini</taxon>
        <taxon>Henosepilachna</taxon>
    </lineage>
</organism>
<comment type="caution">
    <text evidence="1">The sequence shown here is derived from an EMBL/GenBank/DDBJ whole genome shotgun (WGS) entry which is preliminary data.</text>
</comment>
<sequence length="87" mass="9643">MANREQNNRAVTRLICGPDVYKRLGLGVIPAGVGMTMNGNEALSAVAILLYYTGAKRTQLHANTAHRHMALTHQQWLRNEVAHLYCA</sequence>